<dbReference type="GO" id="GO:0019825">
    <property type="term" value="F:oxygen binding"/>
    <property type="evidence" value="ECO:0007669"/>
    <property type="project" value="InterPro"/>
</dbReference>
<dbReference type="Gene3D" id="1.10.490.10">
    <property type="entry name" value="Globins"/>
    <property type="match status" value="1"/>
</dbReference>
<dbReference type="GO" id="GO:0020037">
    <property type="term" value="F:heme binding"/>
    <property type="evidence" value="ECO:0007669"/>
    <property type="project" value="InterPro"/>
</dbReference>
<keyword evidence="1" id="KW-0408">Iron</keyword>
<keyword evidence="1" id="KW-0813">Transport</keyword>
<dbReference type="CDD" id="cd01040">
    <property type="entry name" value="Mb-like"/>
    <property type="match status" value="1"/>
</dbReference>
<reference evidence="3" key="1">
    <citation type="submission" date="2014-01" db="EMBL/GenBank/DDBJ databases">
        <authorList>
            <person name="Aslett M."/>
        </authorList>
    </citation>
    <scope>NUCLEOTIDE SEQUENCE</scope>
</reference>
<reference evidence="3" key="2">
    <citation type="submission" date="2014-03" db="EMBL/GenBank/DDBJ databases">
        <title>The whipworm genome and dual-species transcriptomics of an intimate host-pathogen interaction.</title>
        <authorList>
            <person name="Foth B.J."/>
            <person name="Tsai I.J."/>
            <person name="Reid A.J."/>
            <person name="Bancroft A.J."/>
            <person name="Nichol S."/>
            <person name="Tracey A."/>
            <person name="Holroyd N."/>
            <person name="Cotton J.A."/>
            <person name="Stanley E.J."/>
            <person name="Zarowiecki M."/>
            <person name="Liu J.Z."/>
            <person name="Huckvale T."/>
            <person name="Cooper P.J."/>
            <person name="Grencis R.K."/>
            <person name="Berriman M."/>
        </authorList>
    </citation>
    <scope>NUCLEOTIDE SEQUENCE [LARGE SCALE GENOMIC DNA]</scope>
</reference>
<dbReference type="EMBL" id="HG805859">
    <property type="protein sequence ID" value="CDW53558.1"/>
    <property type="molecule type" value="Genomic_DNA"/>
</dbReference>
<gene>
    <name evidence="3" type="ORF">TTRE_0000182301</name>
</gene>
<feature type="domain" description="Globin" evidence="2">
    <location>
        <begin position="6"/>
        <end position="145"/>
    </location>
</feature>
<dbReference type="InterPro" id="IPR012292">
    <property type="entry name" value="Globin/Proto"/>
</dbReference>
<dbReference type="Pfam" id="PF00042">
    <property type="entry name" value="Globin"/>
    <property type="match status" value="1"/>
</dbReference>
<dbReference type="AlphaFoldDB" id="A0A077Z1I4"/>
<dbReference type="PROSITE" id="PS01033">
    <property type="entry name" value="GLOBIN"/>
    <property type="match status" value="1"/>
</dbReference>
<dbReference type="GO" id="GO:0005344">
    <property type="term" value="F:oxygen carrier activity"/>
    <property type="evidence" value="ECO:0007669"/>
    <property type="project" value="UniProtKB-KW"/>
</dbReference>
<accession>A0A077Z1I4</accession>
<evidence type="ECO:0000256" key="1">
    <source>
        <dbReference type="RuleBase" id="RU000356"/>
    </source>
</evidence>
<dbReference type="Proteomes" id="UP000030665">
    <property type="component" value="Unassembled WGS sequence"/>
</dbReference>
<evidence type="ECO:0000313" key="3">
    <source>
        <dbReference type="EMBL" id="CDW53558.1"/>
    </source>
</evidence>
<dbReference type="InterPro" id="IPR044399">
    <property type="entry name" value="Mb-like_M"/>
</dbReference>
<protein>
    <submittedName>
        <fullName evidence="3">Globin domain containing protein</fullName>
    </submittedName>
</protein>
<sequence length="198" mass="23038">MLRSLNLSPKDVKVIEESWMHIKDKEKLVIEILERLLVSNDGIRKIFNLHECPDDQLCENDAFKRHVKGIEHFLGICVNSIKSQPSRLVNTARSLGEKHFYFGNVVFDAEYWLLMKEVIIDVVASKQRPKKATQVLKDAFLREQRKRNTMRRNDQASMKRLSLRLQNELALILNANTLYKGANNTKITCRTFRAPKDS</sequence>
<proteinExistence type="inferred from homology"/>
<dbReference type="InterPro" id="IPR009050">
    <property type="entry name" value="Globin-like_sf"/>
</dbReference>
<name>A0A077Z1I4_TRITR</name>
<keyword evidence="1" id="KW-0349">Heme</keyword>
<keyword evidence="1" id="KW-0479">Metal-binding</keyword>
<keyword evidence="4" id="KW-1185">Reference proteome</keyword>
<comment type="similarity">
    <text evidence="1">Belongs to the globin family.</text>
</comment>
<dbReference type="OrthoDB" id="5914987at2759"/>
<dbReference type="InterPro" id="IPR000971">
    <property type="entry name" value="Globin"/>
</dbReference>
<evidence type="ECO:0000313" key="4">
    <source>
        <dbReference type="Proteomes" id="UP000030665"/>
    </source>
</evidence>
<keyword evidence="1" id="KW-0561">Oxygen transport</keyword>
<organism evidence="3 4">
    <name type="scientific">Trichuris trichiura</name>
    <name type="common">Whipworm</name>
    <name type="synonym">Trichocephalus trichiurus</name>
    <dbReference type="NCBI Taxonomy" id="36087"/>
    <lineage>
        <taxon>Eukaryota</taxon>
        <taxon>Metazoa</taxon>
        <taxon>Ecdysozoa</taxon>
        <taxon>Nematoda</taxon>
        <taxon>Enoplea</taxon>
        <taxon>Dorylaimia</taxon>
        <taxon>Trichinellida</taxon>
        <taxon>Trichuridae</taxon>
        <taxon>Trichuris</taxon>
    </lineage>
</organism>
<dbReference type="SUPFAM" id="SSF46458">
    <property type="entry name" value="Globin-like"/>
    <property type="match status" value="1"/>
</dbReference>
<evidence type="ECO:0000259" key="2">
    <source>
        <dbReference type="PROSITE" id="PS01033"/>
    </source>
</evidence>